<keyword evidence="2 4" id="KW-0547">Nucleotide-binding</keyword>
<dbReference type="PROSITE" id="PS50030">
    <property type="entry name" value="UBA"/>
    <property type="match status" value="1"/>
</dbReference>
<proteinExistence type="predicted"/>
<evidence type="ECO:0000256" key="5">
    <source>
        <dbReference type="SAM" id="MobiDB-lite"/>
    </source>
</evidence>
<dbReference type="Gene3D" id="1.10.510.10">
    <property type="entry name" value="Transferase(Phosphotransferase) domain 1"/>
    <property type="match status" value="1"/>
</dbReference>
<accession>A0AAD1XZL6</accession>
<dbReference type="InterPro" id="IPR008271">
    <property type="entry name" value="Ser/Thr_kinase_AS"/>
</dbReference>
<dbReference type="PANTHER" id="PTHR24346">
    <property type="entry name" value="MAP/MICROTUBULE AFFINITY-REGULATING KINASE"/>
    <property type="match status" value="1"/>
</dbReference>
<keyword evidence="3 4" id="KW-0067">ATP-binding</keyword>
<evidence type="ECO:0000256" key="2">
    <source>
        <dbReference type="ARBA" id="ARBA00022741"/>
    </source>
</evidence>
<dbReference type="GO" id="GO:0035556">
    <property type="term" value="P:intracellular signal transduction"/>
    <property type="evidence" value="ECO:0007669"/>
    <property type="project" value="TreeGrafter"/>
</dbReference>
<dbReference type="CDD" id="cd14003">
    <property type="entry name" value="STKc_AMPK-like"/>
    <property type="match status" value="1"/>
</dbReference>
<dbReference type="FunFam" id="3.30.200.20:FF:000042">
    <property type="entry name" value="Aurora kinase A"/>
    <property type="match status" value="1"/>
</dbReference>
<dbReference type="PROSITE" id="PS00108">
    <property type="entry name" value="PROTEIN_KINASE_ST"/>
    <property type="match status" value="1"/>
</dbReference>
<dbReference type="GO" id="GO:0005524">
    <property type="term" value="F:ATP binding"/>
    <property type="evidence" value="ECO:0007669"/>
    <property type="project" value="UniProtKB-UniRule"/>
</dbReference>
<evidence type="ECO:0000313" key="8">
    <source>
        <dbReference type="EMBL" id="CAI2382573.1"/>
    </source>
</evidence>
<feature type="compositionally biased region" description="Basic residues" evidence="5">
    <location>
        <begin position="154"/>
        <end position="166"/>
    </location>
</feature>
<dbReference type="CDD" id="cd14335">
    <property type="entry name" value="UBA_SnRK1_plant"/>
    <property type="match status" value="1"/>
</dbReference>
<dbReference type="GO" id="GO:0004674">
    <property type="term" value="F:protein serine/threonine kinase activity"/>
    <property type="evidence" value="ECO:0007669"/>
    <property type="project" value="TreeGrafter"/>
</dbReference>
<keyword evidence="9" id="KW-1185">Reference proteome</keyword>
<evidence type="ECO:0000256" key="3">
    <source>
        <dbReference type="ARBA" id="ARBA00022840"/>
    </source>
</evidence>
<dbReference type="Pfam" id="PF00069">
    <property type="entry name" value="Pkinase"/>
    <property type="match status" value="1"/>
</dbReference>
<evidence type="ECO:0000313" key="9">
    <source>
        <dbReference type="Proteomes" id="UP001295684"/>
    </source>
</evidence>
<feature type="compositionally biased region" description="Basic and acidic residues" evidence="5">
    <location>
        <begin position="336"/>
        <end position="349"/>
    </location>
</feature>
<dbReference type="InterPro" id="IPR015940">
    <property type="entry name" value="UBA"/>
</dbReference>
<organism evidence="8 9">
    <name type="scientific">Euplotes crassus</name>
    <dbReference type="NCBI Taxonomy" id="5936"/>
    <lineage>
        <taxon>Eukaryota</taxon>
        <taxon>Sar</taxon>
        <taxon>Alveolata</taxon>
        <taxon>Ciliophora</taxon>
        <taxon>Intramacronucleata</taxon>
        <taxon>Spirotrichea</taxon>
        <taxon>Hypotrichia</taxon>
        <taxon>Euplotida</taxon>
        <taxon>Euplotidae</taxon>
        <taxon>Moneuplotes</taxon>
    </lineage>
</organism>
<dbReference type="Proteomes" id="UP001295684">
    <property type="component" value="Unassembled WGS sequence"/>
</dbReference>
<evidence type="ECO:0000256" key="4">
    <source>
        <dbReference type="PROSITE-ProRule" id="PRU10141"/>
    </source>
</evidence>
<dbReference type="InterPro" id="IPR011009">
    <property type="entry name" value="Kinase-like_dom_sf"/>
</dbReference>
<dbReference type="FunFam" id="1.10.510.10:FF:000571">
    <property type="entry name" value="Maternal embryonic leucine zipper kinase"/>
    <property type="match status" value="1"/>
</dbReference>
<feature type="compositionally biased region" description="Basic residues" evidence="5">
    <location>
        <begin position="11"/>
        <end position="21"/>
    </location>
</feature>
<feature type="compositionally biased region" description="Low complexity" evidence="5">
    <location>
        <begin position="508"/>
        <end position="519"/>
    </location>
</feature>
<dbReference type="SUPFAM" id="SSF56112">
    <property type="entry name" value="Protein kinase-like (PK-like)"/>
    <property type="match status" value="1"/>
</dbReference>
<protein>
    <recommendedName>
        <fullName evidence="10">Protein kinase domain-containing protein</fullName>
    </recommendedName>
</protein>
<sequence>MSSIDREHNKSKLRKNKRKKATNSIPVSLVGSPYSSKTRLGAEDALFNLTDQDKLLSKLMKKSFRDGQPSTIDFKRVTSLKDCEQKYNRLELKSSYPKGKDLKTKSFIDNIDNKSAAKKNLGYKNIKKHVRHKSDGYNIPLTYSSNFTKYIRHPKRSKVKSNKRSGSRADSENSNIVTSVQILHPNKTKLLGKKDTSIGDFNKTASKRSPSITMLKKKKVISKTHAHNSPLLRSSESLHFRSKSKSKLNKKVSQITTAHGDRTLESLSNNHPKTIKSGVFKARKKAMIAKFCKKNFPSSKNSSPKSSKLWSHSKSEKPTTKKRIKKMVSSRGTSINDRETPPFNNKDFKKPLIKKMNKHNKISAFIGHETQAQAPSQFNASKLLGQDKKPMQIFMMPGSERHTCSTAKSNYVKFRDTKLKSKLIKHMPANRSTDLKLQLDKGIERPRGQEYKKTKFIIPKNLSRETSEEKETLSKYLKENPNVQSCTIHINELLNSGIYKKPRSTQKSMSISKESSLSRIIRRPSSKKTSISKVNSSLERPQKEGLIMNRSHIKNPKTSQSNYSEIMTGFDKPNLKKTQVYLMKKVSKEREFKKKSTASNKYTILKSKKHLNTEMRHKNKSQQISPYSKGKLYNYQPVATKMESKRQKSGKHSQKSTPKKCTFLFQSVASIISNQEVKPKITMNVSIDLSQNQKQDVNLIERNYFQNISARRKQDKKSLGKTFKGQKNLKPLVIEEGTDKDDSSTKRKSYSKYPKQLPQSKETKVMKKLPDSQNRAKKKSEQNYQKYNKPLIKPIEQTCPGEDKVIKDNTSFVKIEKPSDEEKYSDILDSFNFDDVSLNASKAKGENKKFDEEEVKLEIPQKTIERIDTEGTNISALNLSPRSKANKKLKKLIRTTFARTNKAPDTTSEFYKVGKVLGRGAFGKVNLTIHRLTEEMVAIKSLNKEFLTDEVSRKKVMKEVKILKKMRHKNIIQLLDTFETQKHIIFVMELCSGGDLLNYVRKRRKLTEDYAKAMFKQILEALQYCHRLNILHRDIKLDNIILDSQGIIKVGDFGVSKIIDPTQVMYDQCGTPAYIAPEVLRDKGYRGFGIDIWSAGVVLYSMLYGTVPFRAQNMNDLHEMIIKAKYTLKPEISEEARDLLKKILEVDPKKRLTIPQILDHSWFSDCNENLEIFTDIEKEKIKQEFSYNNIKKEYKNSETDVSCDFTEHHLETCDNDALRNLTTKSIILAPFNSTTSEVPSEEAKEIEELRRDRKVLKFNAKCRDFNRQYEMNNNCELDNGVYNKFMESSRASLHFTDSQNDGLTGGNSVELSFNKNKDAEEFEDEDDMDNQIELEIKDQQNKKDKGELSEFELITQEAENNQLDKEEIDDFLVEEVSNYGYPESFIIDSLQKNEINYATASYYILKKQLAINKKHPLVLVKEMSAKINE</sequence>
<reference evidence="8" key="1">
    <citation type="submission" date="2023-07" db="EMBL/GenBank/DDBJ databases">
        <authorList>
            <consortium name="AG Swart"/>
            <person name="Singh M."/>
            <person name="Singh A."/>
            <person name="Seah K."/>
            <person name="Emmerich C."/>
        </authorList>
    </citation>
    <scope>NUCLEOTIDE SEQUENCE</scope>
    <source>
        <strain evidence="8">DP1</strain>
    </source>
</reference>
<feature type="compositionally biased region" description="Low complexity" evidence="5">
    <location>
        <begin position="294"/>
        <end position="312"/>
    </location>
</feature>
<feature type="region of interest" description="Disordered" evidence="5">
    <location>
        <begin position="154"/>
        <end position="173"/>
    </location>
</feature>
<dbReference type="SMART" id="SM00220">
    <property type="entry name" value="S_TKc"/>
    <property type="match status" value="1"/>
</dbReference>
<dbReference type="InterPro" id="IPR000719">
    <property type="entry name" value="Prot_kinase_dom"/>
</dbReference>
<dbReference type="PROSITE" id="PS50011">
    <property type="entry name" value="PROTEIN_KINASE_DOM"/>
    <property type="match status" value="1"/>
</dbReference>
<evidence type="ECO:0000256" key="1">
    <source>
        <dbReference type="ARBA" id="ARBA00011245"/>
    </source>
</evidence>
<dbReference type="EMBL" id="CAMPGE010024759">
    <property type="protein sequence ID" value="CAI2382573.1"/>
    <property type="molecule type" value="Genomic_DNA"/>
</dbReference>
<feature type="region of interest" description="Disordered" evidence="5">
    <location>
        <begin position="293"/>
        <end position="349"/>
    </location>
</feature>
<dbReference type="PROSITE" id="PS00107">
    <property type="entry name" value="PROTEIN_KINASE_ATP"/>
    <property type="match status" value="1"/>
</dbReference>
<comment type="caution">
    <text evidence="8">The sequence shown here is derived from an EMBL/GenBank/DDBJ whole genome shotgun (WGS) entry which is preliminary data.</text>
</comment>
<feature type="region of interest" description="Disordered" evidence="5">
    <location>
        <begin position="501"/>
        <end position="537"/>
    </location>
</feature>
<feature type="region of interest" description="Disordered" evidence="5">
    <location>
        <begin position="730"/>
        <end position="787"/>
    </location>
</feature>
<dbReference type="GO" id="GO:0005737">
    <property type="term" value="C:cytoplasm"/>
    <property type="evidence" value="ECO:0007669"/>
    <property type="project" value="TreeGrafter"/>
</dbReference>
<feature type="compositionally biased region" description="Basic and acidic residues" evidence="5">
    <location>
        <begin position="761"/>
        <end position="770"/>
    </location>
</feature>
<evidence type="ECO:0000259" key="7">
    <source>
        <dbReference type="PROSITE" id="PS50030"/>
    </source>
</evidence>
<feature type="compositionally biased region" description="Basic and acidic residues" evidence="5">
    <location>
        <begin position="1"/>
        <end position="10"/>
    </location>
</feature>
<comment type="subunit">
    <text evidence="1">Monomer.</text>
</comment>
<evidence type="ECO:0000259" key="6">
    <source>
        <dbReference type="PROSITE" id="PS50011"/>
    </source>
</evidence>
<feature type="domain" description="UBA" evidence="7">
    <location>
        <begin position="1362"/>
        <end position="1407"/>
    </location>
</feature>
<name>A0AAD1XZL6_EUPCR</name>
<evidence type="ECO:0008006" key="10">
    <source>
        <dbReference type="Google" id="ProtNLM"/>
    </source>
</evidence>
<dbReference type="PANTHER" id="PTHR24346:SF30">
    <property type="entry name" value="MATERNAL EMBRYONIC LEUCINE ZIPPER KINASE"/>
    <property type="match status" value="1"/>
</dbReference>
<feature type="binding site" evidence="4">
    <location>
        <position position="940"/>
    </location>
    <ligand>
        <name>ATP</name>
        <dbReference type="ChEBI" id="CHEBI:30616"/>
    </ligand>
</feature>
<feature type="domain" description="Protein kinase" evidence="6">
    <location>
        <begin position="911"/>
        <end position="1163"/>
    </location>
</feature>
<dbReference type="InterPro" id="IPR017441">
    <property type="entry name" value="Protein_kinase_ATP_BS"/>
</dbReference>
<gene>
    <name evidence="8" type="ORF">ECRASSUSDP1_LOCUS24051</name>
</gene>
<feature type="region of interest" description="Disordered" evidence="5">
    <location>
        <begin position="1"/>
        <end position="30"/>
    </location>
</feature>